<sequence length="106" mass="11899">MFFIVRPCGLRLRVFGRSRKRNWDVYIVIVDGQGLPSIGYSTCSCLAAPVSAARGVAAGWGGAKRARRRFLSNRSVLRMAKFRGKGRVRRVRTGVKPGVSWWVRSM</sequence>
<organism evidence="1 2">
    <name type="scientific">Prunus armeniaca</name>
    <name type="common">Apricot</name>
    <name type="synonym">Armeniaca vulgaris</name>
    <dbReference type="NCBI Taxonomy" id="36596"/>
    <lineage>
        <taxon>Eukaryota</taxon>
        <taxon>Viridiplantae</taxon>
        <taxon>Streptophyta</taxon>
        <taxon>Embryophyta</taxon>
        <taxon>Tracheophyta</taxon>
        <taxon>Spermatophyta</taxon>
        <taxon>Magnoliopsida</taxon>
        <taxon>eudicotyledons</taxon>
        <taxon>Gunneridae</taxon>
        <taxon>Pentapetalae</taxon>
        <taxon>rosids</taxon>
        <taxon>fabids</taxon>
        <taxon>Rosales</taxon>
        <taxon>Rosaceae</taxon>
        <taxon>Amygdaloideae</taxon>
        <taxon>Amygdaleae</taxon>
        <taxon>Prunus</taxon>
    </lineage>
</organism>
<dbReference type="AlphaFoldDB" id="A0A6J5WHR4"/>
<evidence type="ECO:0000313" key="2">
    <source>
        <dbReference type="Proteomes" id="UP000507245"/>
    </source>
</evidence>
<dbReference type="Proteomes" id="UP000507245">
    <property type="component" value="Unassembled WGS sequence"/>
</dbReference>
<dbReference type="EMBL" id="CAEKKB010000002">
    <property type="protein sequence ID" value="CAB4301256.1"/>
    <property type="molecule type" value="Genomic_DNA"/>
</dbReference>
<gene>
    <name evidence="1" type="ORF">ORAREDHAP_LOCUS16716</name>
</gene>
<proteinExistence type="predicted"/>
<keyword evidence="2" id="KW-1185">Reference proteome</keyword>
<reference evidence="2" key="1">
    <citation type="journal article" date="2020" name="Genome Biol.">
        <title>Gamete binning: chromosome-level and haplotype-resolved genome assembly enabled by high-throughput single-cell sequencing of gamete genomes.</title>
        <authorList>
            <person name="Campoy J.A."/>
            <person name="Sun H."/>
            <person name="Goel M."/>
            <person name="Jiao W.-B."/>
            <person name="Folz-Donahue K."/>
            <person name="Wang N."/>
            <person name="Rubio M."/>
            <person name="Liu C."/>
            <person name="Kukat C."/>
            <person name="Ruiz D."/>
            <person name="Huettel B."/>
            <person name="Schneeberger K."/>
        </authorList>
    </citation>
    <scope>NUCLEOTIDE SEQUENCE [LARGE SCALE GENOMIC DNA]</scope>
    <source>
        <strain evidence="2">cv. Rojo Pasion</strain>
    </source>
</reference>
<evidence type="ECO:0000313" key="1">
    <source>
        <dbReference type="EMBL" id="CAB4301256.1"/>
    </source>
</evidence>
<name>A0A6J5WHR4_PRUAR</name>
<protein>
    <submittedName>
        <fullName evidence="1">Uncharacterized protein</fullName>
    </submittedName>
</protein>
<accession>A0A6J5WHR4</accession>